<organism evidence="5 6">
    <name type="scientific">Bimuria novae-zelandiae CBS 107.79</name>
    <dbReference type="NCBI Taxonomy" id="1447943"/>
    <lineage>
        <taxon>Eukaryota</taxon>
        <taxon>Fungi</taxon>
        <taxon>Dikarya</taxon>
        <taxon>Ascomycota</taxon>
        <taxon>Pezizomycotina</taxon>
        <taxon>Dothideomycetes</taxon>
        <taxon>Pleosporomycetidae</taxon>
        <taxon>Pleosporales</taxon>
        <taxon>Massarineae</taxon>
        <taxon>Didymosphaeriaceae</taxon>
        <taxon>Bimuria</taxon>
    </lineage>
</organism>
<sequence length="785" mass="85663">MVRESTRRNSARHVSYSYKEAFKDLELSGSELEAEEQDAGEVDEEEPEDFVPPAEEDEDVDEFMDDAAEEDEDGGGEEDEDGDQDVGTPARKKLKIGGGGWARRRESTATEARMRNGSGNGKVPATPPRTAKGSLRTSGISGVRCVGTPGVAGARFVALSTKATGASAARQRAGGDWREGGHESRLKNLFGPANEDLRPVFETKKRWLSQETLPSRAQKHLAPSPYVPEGAREKDTKALREWYTGSGRAAFARGQRTEEKSGDEAKEYLVNDGPEELNLLMGSLDNQHIYTLEKGQYMSAAAPFGLKSKRKGWIFHLGSRIQDAQWAPNEQGSTQYLAVTVEQKDPAWKKYKHLANPKAPAFTKTNPYPASIQIWAFGSTPDGSLDPKKEPRLVNVICADWGAPKAIKWWPIASKDSVDNDKDGVLNLGLLASIWSDGNVRVLDISFKQHSETQYIHYTKAALELAFYDPPPDDPTEKQKEQNLSTLPTCLTWLSPTTLAVGTASGIVAIWTLTRPGTFLSSSDSQPRVPHPWFHKQLADTYILTLTSAAPSHPHFLSLTTADGFARLIDLRTPLADAIASPRGRMMIPTQAWHEHTQSFVMVDEYYMLKHATLRRFHQAIYTFRAEATLTAVATSVVHAGILVGTADGGVTGTGGVGRLLNSKEPLWGQVWFRAEWRAAVSNPPSAPPAPPANGDGTAEAASARQPDAATFAGPLARISEGYKPTLTGIVAADSKRPKDGARFISSFEENSTVTRVVWNPNLKFGTWAVAGMQSGMLRVEDLGV</sequence>
<dbReference type="InterPro" id="IPR052416">
    <property type="entry name" value="GTF3C_component"/>
</dbReference>
<dbReference type="EMBL" id="ML976660">
    <property type="protein sequence ID" value="KAF1978361.1"/>
    <property type="molecule type" value="Genomic_DNA"/>
</dbReference>
<evidence type="ECO:0000313" key="5">
    <source>
        <dbReference type="EMBL" id="KAF1978361.1"/>
    </source>
</evidence>
<feature type="compositionally biased region" description="Basic and acidic residues" evidence="4">
    <location>
        <begin position="173"/>
        <end position="186"/>
    </location>
</feature>
<gene>
    <name evidence="5" type="ORF">BU23DRAFT_563974</name>
</gene>
<keyword evidence="3" id="KW-0539">Nucleus</keyword>
<dbReference type="Proteomes" id="UP000800036">
    <property type="component" value="Unassembled WGS sequence"/>
</dbReference>
<evidence type="ECO:0000256" key="1">
    <source>
        <dbReference type="ARBA" id="ARBA00004123"/>
    </source>
</evidence>
<dbReference type="InterPro" id="IPR015943">
    <property type="entry name" value="WD40/YVTN_repeat-like_dom_sf"/>
</dbReference>
<dbReference type="GO" id="GO:0000127">
    <property type="term" value="C:transcription factor TFIIIC complex"/>
    <property type="evidence" value="ECO:0007669"/>
    <property type="project" value="TreeGrafter"/>
</dbReference>
<dbReference type="GO" id="GO:0006383">
    <property type="term" value="P:transcription by RNA polymerase III"/>
    <property type="evidence" value="ECO:0007669"/>
    <property type="project" value="TreeGrafter"/>
</dbReference>
<evidence type="ECO:0000256" key="3">
    <source>
        <dbReference type="ARBA" id="ARBA00023242"/>
    </source>
</evidence>
<feature type="region of interest" description="Disordered" evidence="4">
    <location>
        <begin position="27"/>
        <end position="143"/>
    </location>
</feature>
<evidence type="ECO:0000256" key="4">
    <source>
        <dbReference type="SAM" id="MobiDB-lite"/>
    </source>
</evidence>
<name>A0A6A5VM65_9PLEO</name>
<proteinExistence type="predicted"/>
<dbReference type="OrthoDB" id="4703at2759"/>
<feature type="region of interest" description="Disordered" evidence="4">
    <location>
        <begin position="682"/>
        <end position="704"/>
    </location>
</feature>
<dbReference type="Gene3D" id="2.130.10.10">
    <property type="entry name" value="YVTN repeat-like/Quinoprotein amine dehydrogenase"/>
    <property type="match status" value="1"/>
</dbReference>
<keyword evidence="2" id="KW-0804">Transcription</keyword>
<dbReference type="GO" id="GO:0005634">
    <property type="term" value="C:nucleus"/>
    <property type="evidence" value="ECO:0007669"/>
    <property type="project" value="UniProtKB-SubCell"/>
</dbReference>
<feature type="compositionally biased region" description="Basic and acidic residues" evidence="4">
    <location>
        <begin position="103"/>
        <end position="114"/>
    </location>
</feature>
<dbReference type="InterPro" id="IPR036322">
    <property type="entry name" value="WD40_repeat_dom_sf"/>
</dbReference>
<keyword evidence="6" id="KW-1185">Reference proteome</keyword>
<dbReference type="SUPFAM" id="SSF50978">
    <property type="entry name" value="WD40 repeat-like"/>
    <property type="match status" value="1"/>
</dbReference>
<protein>
    <recommendedName>
        <fullName evidence="7">Transcription factor TFIIIC complex subunit Tfc6</fullName>
    </recommendedName>
</protein>
<accession>A0A6A5VM65</accession>
<feature type="compositionally biased region" description="Acidic residues" evidence="4">
    <location>
        <begin position="32"/>
        <end position="84"/>
    </location>
</feature>
<dbReference type="PANTHER" id="PTHR15052">
    <property type="entry name" value="RNA POLYMERASE III TRANSCRIPTION INITIATION FACTOR COMPLEX SUBUNIT"/>
    <property type="match status" value="1"/>
</dbReference>
<dbReference type="AlphaFoldDB" id="A0A6A5VM65"/>
<feature type="region of interest" description="Disordered" evidence="4">
    <location>
        <begin position="163"/>
        <end position="189"/>
    </location>
</feature>
<dbReference type="PANTHER" id="PTHR15052:SF2">
    <property type="entry name" value="GENERAL TRANSCRIPTION FACTOR 3C POLYPEPTIDE 2"/>
    <property type="match status" value="1"/>
</dbReference>
<evidence type="ECO:0000313" key="6">
    <source>
        <dbReference type="Proteomes" id="UP000800036"/>
    </source>
</evidence>
<evidence type="ECO:0000256" key="2">
    <source>
        <dbReference type="ARBA" id="ARBA00023163"/>
    </source>
</evidence>
<evidence type="ECO:0008006" key="7">
    <source>
        <dbReference type="Google" id="ProtNLM"/>
    </source>
</evidence>
<comment type="subcellular location">
    <subcellularLocation>
        <location evidence="1">Nucleus</location>
    </subcellularLocation>
</comment>
<reference evidence="5" key="1">
    <citation type="journal article" date="2020" name="Stud. Mycol.">
        <title>101 Dothideomycetes genomes: a test case for predicting lifestyles and emergence of pathogens.</title>
        <authorList>
            <person name="Haridas S."/>
            <person name="Albert R."/>
            <person name="Binder M."/>
            <person name="Bloem J."/>
            <person name="Labutti K."/>
            <person name="Salamov A."/>
            <person name="Andreopoulos B."/>
            <person name="Baker S."/>
            <person name="Barry K."/>
            <person name="Bills G."/>
            <person name="Bluhm B."/>
            <person name="Cannon C."/>
            <person name="Castanera R."/>
            <person name="Culley D."/>
            <person name="Daum C."/>
            <person name="Ezra D."/>
            <person name="Gonzalez J."/>
            <person name="Henrissat B."/>
            <person name="Kuo A."/>
            <person name="Liang C."/>
            <person name="Lipzen A."/>
            <person name="Lutzoni F."/>
            <person name="Magnuson J."/>
            <person name="Mondo S."/>
            <person name="Nolan M."/>
            <person name="Ohm R."/>
            <person name="Pangilinan J."/>
            <person name="Park H.-J."/>
            <person name="Ramirez L."/>
            <person name="Alfaro M."/>
            <person name="Sun H."/>
            <person name="Tritt A."/>
            <person name="Yoshinaga Y."/>
            <person name="Zwiers L.-H."/>
            <person name="Turgeon B."/>
            <person name="Goodwin S."/>
            <person name="Spatafora J."/>
            <person name="Crous P."/>
            <person name="Grigoriev I."/>
        </authorList>
    </citation>
    <scope>NUCLEOTIDE SEQUENCE</scope>
    <source>
        <strain evidence="5">CBS 107.79</strain>
    </source>
</reference>